<dbReference type="EMBL" id="LN887698">
    <property type="protein sequence ID" value="CUR41808.1"/>
    <property type="molecule type" value="Genomic_DNA"/>
</dbReference>
<dbReference type="AlphaFoldDB" id="A0A0U5FC76"/>
<feature type="coiled-coil region" evidence="1">
    <location>
        <begin position="15"/>
        <end position="42"/>
    </location>
</feature>
<organism evidence="2">
    <name type="scientific">Limosilactobacillus reuteri</name>
    <name type="common">Lactobacillus reuteri</name>
    <dbReference type="NCBI Taxonomy" id="1598"/>
    <lineage>
        <taxon>Bacteria</taxon>
        <taxon>Bacillati</taxon>
        <taxon>Bacillota</taxon>
        <taxon>Bacilli</taxon>
        <taxon>Lactobacillales</taxon>
        <taxon>Lactobacillaceae</taxon>
        <taxon>Limosilactobacillus</taxon>
    </lineage>
</organism>
<accession>A0A0U5FC76</accession>
<reference evidence="2" key="1">
    <citation type="submission" date="2015-10" db="EMBL/GenBank/DDBJ databases">
        <authorList>
            <person name="Gilbert D.G."/>
        </authorList>
    </citation>
    <scope>NUCLEOTIDE SEQUENCE</scope>
    <source>
        <strain evidence="2">Lp167-67</strain>
    </source>
</reference>
<gene>
    <name evidence="2" type="ORF">LRLP16767_LRLP167_00157</name>
</gene>
<sequence length="49" mass="5796">MELETKLPLPDRETRRIIEDNFQKIQDEINKIESQMKKQNDIYSNGGGM</sequence>
<protein>
    <submittedName>
        <fullName evidence="2">Uncharacterized protein</fullName>
    </submittedName>
</protein>
<evidence type="ECO:0000313" key="2">
    <source>
        <dbReference type="EMBL" id="CUR41808.1"/>
    </source>
</evidence>
<evidence type="ECO:0000256" key="1">
    <source>
        <dbReference type="SAM" id="Coils"/>
    </source>
</evidence>
<keyword evidence="1" id="KW-0175">Coiled coil</keyword>
<name>A0A0U5FC76_LIMRT</name>
<proteinExistence type="predicted"/>